<protein>
    <submittedName>
        <fullName evidence="5">Helix-turn-helix protein</fullName>
    </submittedName>
</protein>
<keyword evidence="6" id="KW-1185">Reference proteome</keyword>
<comment type="caution">
    <text evidence="5">The sequence shown here is derived from an EMBL/GenBank/DDBJ whole genome shotgun (WGS) entry which is preliminary data.</text>
</comment>
<accession>A0A327W975</accession>
<evidence type="ECO:0000259" key="4">
    <source>
        <dbReference type="PROSITE" id="PS01124"/>
    </source>
</evidence>
<dbReference type="OrthoDB" id="9816011at2"/>
<dbReference type="InterPro" id="IPR018060">
    <property type="entry name" value="HTH_AraC"/>
</dbReference>
<reference evidence="5 6" key="1">
    <citation type="submission" date="2018-06" db="EMBL/GenBank/DDBJ databases">
        <title>Genomic Encyclopedia of Archaeal and Bacterial Type Strains, Phase II (KMG-II): from individual species to whole genera.</title>
        <authorList>
            <person name="Goeker M."/>
        </authorList>
    </citation>
    <scope>NUCLEOTIDE SEQUENCE [LARGE SCALE GENOMIC DNA]</scope>
    <source>
        <strain evidence="5 6">DSM 29821</strain>
    </source>
</reference>
<gene>
    <name evidence="5" type="ORF">CLV59_102650</name>
</gene>
<dbReference type="GO" id="GO:0043565">
    <property type="term" value="F:sequence-specific DNA binding"/>
    <property type="evidence" value="ECO:0007669"/>
    <property type="project" value="InterPro"/>
</dbReference>
<dbReference type="Proteomes" id="UP000249819">
    <property type="component" value="Unassembled WGS sequence"/>
</dbReference>
<evidence type="ECO:0000256" key="1">
    <source>
        <dbReference type="ARBA" id="ARBA00023015"/>
    </source>
</evidence>
<evidence type="ECO:0000313" key="6">
    <source>
        <dbReference type="Proteomes" id="UP000249819"/>
    </source>
</evidence>
<evidence type="ECO:0000256" key="3">
    <source>
        <dbReference type="ARBA" id="ARBA00023163"/>
    </source>
</evidence>
<sequence length="308" mass="35615">MRNNTRAHWQQLVDRAIAITDNNLSLDLSITAVADQLCVDAQTLSRRFEDLKEESFKQFTKRRKLENAGGLLRHSPFSISQIAERCGYNNIHSFSKAFAEEHELSPTAYRDRLYLPNELATLNKTQSITASPETQDDIFCMDHLEEIQENASTLYYTILPSQHDPIRNMVAHMLHYIQQFHIIRSTLMIPDARIITGTLDAVPVVAYEKMMMYVGLQVPNNKAYEVIHRQIKFGFHTCHLLQKEMAACNYKFLKVNMGFADAGLPMYNFINTSCRQGFFKMNSNLFYMSLTGLSECEIFIPWERRYSA</sequence>
<name>A0A327W975_9BACT</name>
<feature type="domain" description="HTH araC/xylS-type" evidence="4">
    <location>
        <begin position="14"/>
        <end position="112"/>
    </location>
</feature>
<proteinExistence type="predicted"/>
<dbReference type="AlphaFoldDB" id="A0A327W975"/>
<organism evidence="5 6">
    <name type="scientific">Chitinophaga dinghuensis</name>
    <dbReference type="NCBI Taxonomy" id="1539050"/>
    <lineage>
        <taxon>Bacteria</taxon>
        <taxon>Pseudomonadati</taxon>
        <taxon>Bacteroidota</taxon>
        <taxon>Chitinophagia</taxon>
        <taxon>Chitinophagales</taxon>
        <taxon>Chitinophagaceae</taxon>
        <taxon>Chitinophaga</taxon>
    </lineage>
</organism>
<dbReference type="InterPro" id="IPR009057">
    <property type="entry name" value="Homeodomain-like_sf"/>
</dbReference>
<dbReference type="Gene3D" id="1.10.10.60">
    <property type="entry name" value="Homeodomain-like"/>
    <property type="match status" value="1"/>
</dbReference>
<dbReference type="EMBL" id="QLMA01000002">
    <property type="protein sequence ID" value="RAJ85943.1"/>
    <property type="molecule type" value="Genomic_DNA"/>
</dbReference>
<dbReference type="PANTHER" id="PTHR43280">
    <property type="entry name" value="ARAC-FAMILY TRANSCRIPTIONAL REGULATOR"/>
    <property type="match status" value="1"/>
</dbReference>
<evidence type="ECO:0000256" key="2">
    <source>
        <dbReference type="ARBA" id="ARBA00023125"/>
    </source>
</evidence>
<dbReference type="PROSITE" id="PS01124">
    <property type="entry name" value="HTH_ARAC_FAMILY_2"/>
    <property type="match status" value="1"/>
</dbReference>
<keyword evidence="1" id="KW-0805">Transcription regulation</keyword>
<dbReference type="RefSeq" id="WP_111591705.1">
    <property type="nucleotide sequence ID" value="NZ_QLMA01000002.1"/>
</dbReference>
<dbReference type="GO" id="GO:0003700">
    <property type="term" value="F:DNA-binding transcription factor activity"/>
    <property type="evidence" value="ECO:0007669"/>
    <property type="project" value="InterPro"/>
</dbReference>
<dbReference type="SUPFAM" id="SSF46689">
    <property type="entry name" value="Homeodomain-like"/>
    <property type="match status" value="1"/>
</dbReference>
<evidence type="ECO:0000313" key="5">
    <source>
        <dbReference type="EMBL" id="RAJ85943.1"/>
    </source>
</evidence>
<dbReference type="SMART" id="SM00342">
    <property type="entry name" value="HTH_ARAC"/>
    <property type="match status" value="1"/>
</dbReference>
<keyword evidence="3" id="KW-0804">Transcription</keyword>
<keyword evidence="2" id="KW-0238">DNA-binding</keyword>
<dbReference type="Pfam" id="PF12833">
    <property type="entry name" value="HTH_18"/>
    <property type="match status" value="1"/>
</dbReference>
<dbReference type="PANTHER" id="PTHR43280:SF2">
    <property type="entry name" value="HTH-TYPE TRANSCRIPTIONAL REGULATOR EXSA"/>
    <property type="match status" value="1"/>
</dbReference>